<evidence type="ECO:0000256" key="6">
    <source>
        <dbReference type="ARBA" id="ARBA00022692"/>
    </source>
</evidence>
<reference evidence="15" key="2">
    <citation type="submission" date="2014-02" db="EMBL/GenBank/DDBJ databases">
        <title>Development of new barcoding loci in gall-forming aphids (Eriosomatinae: Eriosomatini).</title>
        <authorList>
            <person name="Lee W."/>
            <person name="Akimoto S.-I."/>
        </authorList>
    </citation>
    <scope>NUCLEOTIDE SEQUENCE</scope>
</reference>
<evidence type="ECO:0000256" key="1">
    <source>
        <dbReference type="ARBA" id="ARBA00004304"/>
    </source>
</evidence>
<evidence type="ECO:0000256" key="13">
    <source>
        <dbReference type="SAM" id="Phobius"/>
    </source>
</evidence>
<dbReference type="GO" id="GO:0015986">
    <property type="term" value="P:proton motive force-driven ATP synthesis"/>
    <property type="evidence" value="ECO:0007669"/>
    <property type="project" value="InterPro"/>
</dbReference>
<accession>A0A096VKB3</accession>
<dbReference type="GO" id="GO:0031966">
    <property type="term" value="C:mitochondrial membrane"/>
    <property type="evidence" value="ECO:0007669"/>
    <property type="project" value="UniProtKB-SubCell"/>
</dbReference>
<comment type="subunit">
    <text evidence="3">F-type ATPases have 2 components, CF(1) - the catalytic core - and CF(0) - the membrane proton channel.</text>
</comment>
<geneLocation type="mitochondrion" evidence="14"/>
<sequence length="52" mass="6527">MPQMAPMNWLILFIFFMLTFFMLLTIIYFNFFKLSNKNFFLKNQIKNYNKFI</sequence>
<evidence type="ECO:0000313" key="15">
    <source>
        <dbReference type="EMBL" id="AHK17972.1"/>
    </source>
</evidence>
<dbReference type="EMBL" id="KJ406740">
    <property type="protein sequence ID" value="AHK17972.1"/>
    <property type="molecule type" value="Genomic_DNA"/>
</dbReference>
<evidence type="ECO:0000256" key="12">
    <source>
        <dbReference type="RuleBase" id="RU003661"/>
    </source>
</evidence>
<keyword evidence="6 12" id="KW-0812">Transmembrane</keyword>
<dbReference type="GO" id="GO:0015078">
    <property type="term" value="F:proton transmembrane transporter activity"/>
    <property type="evidence" value="ECO:0007669"/>
    <property type="project" value="InterPro"/>
</dbReference>
<evidence type="ECO:0000256" key="7">
    <source>
        <dbReference type="ARBA" id="ARBA00022781"/>
    </source>
</evidence>
<keyword evidence="8 13" id="KW-1133">Transmembrane helix</keyword>
<evidence type="ECO:0000256" key="11">
    <source>
        <dbReference type="ARBA" id="ARBA00023136"/>
    </source>
</evidence>
<name>A0A096VKB3_9HEMI</name>
<comment type="subcellular location">
    <subcellularLocation>
        <location evidence="1 12">Mitochondrion membrane</location>
        <topology evidence="1 12">Single-pass membrane protein</topology>
    </subcellularLocation>
</comment>
<evidence type="ECO:0000256" key="3">
    <source>
        <dbReference type="ARBA" id="ARBA00011291"/>
    </source>
</evidence>
<comment type="similarity">
    <text evidence="2 12">Belongs to the ATPase protein 8 family.</text>
</comment>
<feature type="transmembrane region" description="Helical" evidence="13">
    <location>
        <begin position="6"/>
        <end position="32"/>
    </location>
</feature>
<protein>
    <recommendedName>
        <fullName evidence="12">ATP synthase complex subunit 8</fullName>
    </recommendedName>
</protein>
<evidence type="ECO:0000256" key="10">
    <source>
        <dbReference type="ARBA" id="ARBA00023128"/>
    </source>
</evidence>
<proteinExistence type="inferred from homology"/>
<dbReference type="Pfam" id="PF00895">
    <property type="entry name" value="ATP-synt_8"/>
    <property type="match status" value="1"/>
</dbReference>
<evidence type="ECO:0000256" key="5">
    <source>
        <dbReference type="ARBA" id="ARBA00022547"/>
    </source>
</evidence>
<evidence type="ECO:0000256" key="9">
    <source>
        <dbReference type="ARBA" id="ARBA00023065"/>
    </source>
</evidence>
<keyword evidence="11 13" id="KW-0472">Membrane</keyword>
<dbReference type="EMBL" id="KC197329">
    <property type="protein sequence ID" value="AGI97900.1"/>
    <property type="molecule type" value="Genomic_DNA"/>
</dbReference>
<keyword evidence="10 12" id="KW-0496">Mitochondrion</keyword>
<keyword evidence="5 12" id="KW-0138">CF(0)</keyword>
<dbReference type="AlphaFoldDB" id="A0A096VKB3"/>
<dbReference type="GO" id="GO:0045259">
    <property type="term" value="C:proton-transporting ATP synthase complex"/>
    <property type="evidence" value="ECO:0007669"/>
    <property type="project" value="UniProtKB-KW"/>
</dbReference>
<evidence type="ECO:0000313" key="14">
    <source>
        <dbReference type="EMBL" id="AGI97900.1"/>
    </source>
</evidence>
<organism evidence="14">
    <name type="scientific">Colopha setaricola</name>
    <dbReference type="NCBI Taxonomy" id="1308588"/>
    <lineage>
        <taxon>Eukaryota</taxon>
        <taxon>Metazoa</taxon>
        <taxon>Ecdysozoa</taxon>
        <taxon>Arthropoda</taxon>
        <taxon>Hexapoda</taxon>
        <taxon>Insecta</taxon>
        <taxon>Pterygota</taxon>
        <taxon>Neoptera</taxon>
        <taxon>Paraneoptera</taxon>
        <taxon>Hemiptera</taxon>
        <taxon>Sternorrhyncha</taxon>
        <taxon>Aphidomorpha</taxon>
        <taxon>Aphidoidea</taxon>
        <taxon>Aphididae</taxon>
        <taxon>Eriosomatinae</taxon>
        <taxon>Eriosomatini</taxon>
        <taxon>Colopha</taxon>
    </lineage>
</organism>
<keyword evidence="9 12" id="KW-0406">Ion transport</keyword>
<dbReference type="InterPro" id="IPR001421">
    <property type="entry name" value="ATP8_metazoa"/>
</dbReference>
<keyword evidence="4 12" id="KW-0813">Transport</keyword>
<reference evidence="14" key="1">
    <citation type="submission" date="2012-11" db="EMBL/GenBank/DDBJ databases">
        <title>Barcoding gall-forming aphids (Eriosomatinae: Eriosomatini) and detecting new barcoding loci for gall forming aphid species identification.</title>
        <authorList>
            <person name="Lee W."/>
            <person name="Akimoto S.-I."/>
        </authorList>
    </citation>
    <scope>NUCLEOTIDE SEQUENCE</scope>
    <source>
        <strain evidence="14">Tokyo01-1</strain>
    </source>
</reference>
<gene>
    <name evidence="14" type="primary">ATP8</name>
</gene>
<evidence type="ECO:0000256" key="2">
    <source>
        <dbReference type="ARBA" id="ARBA00008892"/>
    </source>
</evidence>
<keyword evidence="7 12" id="KW-0375">Hydrogen ion transport</keyword>
<evidence type="ECO:0000256" key="8">
    <source>
        <dbReference type="ARBA" id="ARBA00022989"/>
    </source>
</evidence>
<evidence type="ECO:0000256" key="4">
    <source>
        <dbReference type="ARBA" id="ARBA00022448"/>
    </source>
</evidence>